<feature type="transmembrane region" description="Helical" evidence="1">
    <location>
        <begin position="38"/>
        <end position="57"/>
    </location>
</feature>
<sequence>MHTNKLIIIVSIIQIVIAITVSQVQSRKIKRNAKETKYVQLGFAFFVFITGLVQTRFLTKKIKSTNMGSTTF</sequence>
<proteinExistence type="predicted"/>
<dbReference type="EMBL" id="JAUSUB010000002">
    <property type="protein sequence ID" value="MDQ0268894.1"/>
    <property type="molecule type" value="Genomic_DNA"/>
</dbReference>
<keyword evidence="3" id="KW-1185">Reference proteome</keyword>
<keyword evidence="1" id="KW-1133">Transmembrane helix</keyword>
<evidence type="ECO:0000313" key="2">
    <source>
        <dbReference type="EMBL" id="MDQ0268894.1"/>
    </source>
</evidence>
<accession>A0ABU0ADD6</accession>
<protein>
    <submittedName>
        <fullName evidence="2">Uncharacterized protein</fullName>
    </submittedName>
</protein>
<organism evidence="2 3">
    <name type="scientific">Cytobacillus purgationiresistens</name>
    <dbReference type="NCBI Taxonomy" id="863449"/>
    <lineage>
        <taxon>Bacteria</taxon>
        <taxon>Bacillati</taxon>
        <taxon>Bacillota</taxon>
        <taxon>Bacilli</taxon>
        <taxon>Bacillales</taxon>
        <taxon>Bacillaceae</taxon>
        <taxon>Cytobacillus</taxon>
    </lineage>
</organism>
<comment type="caution">
    <text evidence="2">The sequence shown here is derived from an EMBL/GenBank/DDBJ whole genome shotgun (WGS) entry which is preliminary data.</text>
</comment>
<name>A0ABU0ADD6_9BACI</name>
<keyword evidence="1" id="KW-0472">Membrane</keyword>
<evidence type="ECO:0000256" key="1">
    <source>
        <dbReference type="SAM" id="Phobius"/>
    </source>
</evidence>
<evidence type="ECO:0000313" key="3">
    <source>
        <dbReference type="Proteomes" id="UP001238088"/>
    </source>
</evidence>
<feature type="transmembrane region" description="Helical" evidence="1">
    <location>
        <begin position="6"/>
        <end position="26"/>
    </location>
</feature>
<reference evidence="2 3" key="1">
    <citation type="submission" date="2023-07" db="EMBL/GenBank/DDBJ databases">
        <title>Genomic Encyclopedia of Type Strains, Phase IV (KMG-IV): sequencing the most valuable type-strain genomes for metagenomic binning, comparative biology and taxonomic classification.</title>
        <authorList>
            <person name="Goeker M."/>
        </authorList>
    </citation>
    <scope>NUCLEOTIDE SEQUENCE [LARGE SCALE GENOMIC DNA]</scope>
    <source>
        <strain evidence="2 3">DSM 23494</strain>
    </source>
</reference>
<gene>
    <name evidence="2" type="ORF">J2S17_000763</name>
</gene>
<dbReference type="Proteomes" id="UP001238088">
    <property type="component" value="Unassembled WGS sequence"/>
</dbReference>
<keyword evidence="1" id="KW-0812">Transmembrane</keyword>